<dbReference type="EMBL" id="JAJA02000001">
    <property type="protein sequence ID" value="KWS03093.1"/>
    <property type="molecule type" value="Genomic_DNA"/>
</dbReference>
<feature type="chain" id="PRO_5007163599" evidence="1">
    <location>
        <begin position="43"/>
        <end position="828"/>
    </location>
</feature>
<dbReference type="Gene3D" id="2.70.98.10">
    <property type="match status" value="1"/>
</dbReference>
<dbReference type="GO" id="GO:0006516">
    <property type="term" value="P:glycoprotein catabolic process"/>
    <property type="evidence" value="ECO:0007669"/>
    <property type="project" value="TreeGrafter"/>
</dbReference>
<dbReference type="InterPro" id="IPR050883">
    <property type="entry name" value="PNGase"/>
</dbReference>
<dbReference type="GO" id="GO:0005829">
    <property type="term" value="C:cytosol"/>
    <property type="evidence" value="ECO:0007669"/>
    <property type="project" value="TreeGrafter"/>
</dbReference>
<reference evidence="4 5" key="1">
    <citation type="journal article" date="2014" name="Genome Announc.">
        <title>Draft Genome Sequence of Lysobacter capsici AZ78, a Bacterium Antagonistic to Plant-Pathogenic Oomycetes.</title>
        <authorList>
            <person name="Puopolo G."/>
            <person name="Sonego P."/>
            <person name="Engelen K."/>
            <person name="Pertot I."/>
        </authorList>
    </citation>
    <scope>NUCLEOTIDE SEQUENCE [LARGE SCALE GENOMIC DNA]</scope>
    <source>
        <strain evidence="4 5">AZ78</strain>
    </source>
</reference>
<dbReference type="InterPro" id="IPR008928">
    <property type="entry name" value="6-hairpin_glycosidase_sf"/>
</dbReference>
<feature type="signal peptide" evidence="1">
    <location>
        <begin position="1"/>
        <end position="42"/>
    </location>
</feature>
<dbReference type="SUPFAM" id="SSF48208">
    <property type="entry name" value="Six-hairpin glycosidases"/>
    <property type="match status" value="1"/>
</dbReference>
<accession>A0A120AFJ0</accession>
<dbReference type="Pfam" id="PF07971">
    <property type="entry name" value="Glyco_hydro_92"/>
    <property type="match status" value="1"/>
</dbReference>
<proteinExistence type="predicted"/>
<organism evidence="4 5">
    <name type="scientific">Lysobacter capsici AZ78</name>
    <dbReference type="NCBI Taxonomy" id="1444315"/>
    <lineage>
        <taxon>Bacteria</taxon>
        <taxon>Pseudomonadati</taxon>
        <taxon>Pseudomonadota</taxon>
        <taxon>Gammaproteobacteria</taxon>
        <taxon>Lysobacterales</taxon>
        <taxon>Lysobacteraceae</taxon>
        <taxon>Lysobacter</taxon>
    </lineage>
</organism>
<comment type="caution">
    <text evidence="4">The sequence shown here is derived from an EMBL/GenBank/DDBJ whole genome shotgun (WGS) entry which is preliminary data.</text>
</comment>
<dbReference type="Gene3D" id="3.30.2080.10">
    <property type="entry name" value="GH92 mannosidase domain"/>
    <property type="match status" value="1"/>
</dbReference>
<dbReference type="Gene3D" id="1.20.1050.60">
    <property type="entry name" value="alpha-1,2-mannosidase"/>
    <property type="match status" value="1"/>
</dbReference>
<evidence type="ECO:0000313" key="4">
    <source>
        <dbReference type="EMBL" id="KWS03093.1"/>
    </source>
</evidence>
<dbReference type="GO" id="GO:0000224">
    <property type="term" value="F:peptide-N4-(N-acetyl-beta-glucosaminyl)asparagine amidase activity"/>
    <property type="evidence" value="ECO:0007669"/>
    <property type="project" value="TreeGrafter"/>
</dbReference>
<dbReference type="FunFam" id="1.20.1050.60:FF:000003">
    <property type="entry name" value="Alpha-1,2-mannosidase family protein"/>
    <property type="match status" value="1"/>
</dbReference>
<protein>
    <submittedName>
        <fullName evidence="4">Alpha-1,2-mannosidase</fullName>
    </submittedName>
</protein>
<dbReference type="FunFam" id="3.30.2080.10:FF:000001">
    <property type="entry name" value="Alpha-1,2-mannosidase subfamily"/>
    <property type="match status" value="1"/>
</dbReference>
<dbReference type="NCBIfam" id="TIGR01180">
    <property type="entry name" value="aman2_put"/>
    <property type="match status" value="1"/>
</dbReference>
<dbReference type="InterPro" id="IPR041371">
    <property type="entry name" value="GH92_N"/>
</dbReference>
<gene>
    <name evidence="4" type="ORF">AZ78_0639</name>
</gene>
<keyword evidence="1" id="KW-0732">Signal</keyword>
<evidence type="ECO:0000256" key="1">
    <source>
        <dbReference type="SAM" id="SignalP"/>
    </source>
</evidence>
<dbReference type="GO" id="GO:0030246">
    <property type="term" value="F:carbohydrate binding"/>
    <property type="evidence" value="ECO:0007669"/>
    <property type="project" value="InterPro"/>
</dbReference>
<dbReference type="PANTHER" id="PTHR12143:SF39">
    <property type="entry name" value="SECRETED PROTEIN"/>
    <property type="match status" value="1"/>
</dbReference>
<dbReference type="Pfam" id="PF17678">
    <property type="entry name" value="Glyco_hydro_92N"/>
    <property type="match status" value="1"/>
</dbReference>
<evidence type="ECO:0000313" key="5">
    <source>
        <dbReference type="Proteomes" id="UP000023435"/>
    </source>
</evidence>
<evidence type="ECO:0000259" key="2">
    <source>
        <dbReference type="Pfam" id="PF07971"/>
    </source>
</evidence>
<name>A0A120AFJ0_9GAMM</name>
<dbReference type="GO" id="GO:0005975">
    <property type="term" value="P:carbohydrate metabolic process"/>
    <property type="evidence" value="ECO:0007669"/>
    <property type="project" value="InterPro"/>
</dbReference>
<keyword evidence="5" id="KW-1185">Reference proteome</keyword>
<evidence type="ECO:0000259" key="3">
    <source>
        <dbReference type="Pfam" id="PF17678"/>
    </source>
</evidence>
<dbReference type="InterPro" id="IPR014718">
    <property type="entry name" value="GH-type_carb-bd"/>
</dbReference>
<feature type="domain" description="Glycosyl hydrolase family 92" evidence="2">
    <location>
        <begin position="303"/>
        <end position="804"/>
    </location>
</feature>
<dbReference type="PANTHER" id="PTHR12143">
    <property type="entry name" value="PEPTIDE N-GLYCANASE PNGASE -RELATED"/>
    <property type="match status" value="1"/>
</dbReference>
<dbReference type="Proteomes" id="UP000023435">
    <property type="component" value="Unassembled WGS sequence"/>
</dbReference>
<dbReference type="AlphaFoldDB" id="A0A120AFJ0"/>
<sequence length="828" mass="90683">MTRNPARRRHDLVSVMGARARPLGAALTFALTLALAAASAQAATPARDPVREVNTFIGSKDDGNTFPGASAPFGLIQVSPIGDHYTGWRYDDPKIRGFGHSFLSGAGCWEQGGQLSVLPTTGEIGPGKRFDTKEFKSFDQKTYASSYSHDGEVGEAGYYKVRLTGEAGGDIEAEATALTRAAAERYTFPAGAKQGTILVNTGQANERHMVIGSTVQVIGDRAVEGSITTKSFCGGQQYTTWYRMEFDRPFASHGTWDETGGHPGGSNSMQGDTRPHGAWFTFDTANGRAVTAISAISHVDAEGARRNLRDEAMKNGKALSFDAMRKQAQAVWRKELDSVRVSGGSGDDRTVFYTALYHSLLQPLTGSDSDGRYRGYDTQIHKAEGWTYYEYFSLWDTYRSQNQLLAMLRPQRARDIANSVLKIHEQNGWLPRWGYANFDSNVMTGDPVTPFLVDLWRFGALEGREQSAYAALRENAYGTPPALVRSQGRAGNPSYLQNGFVQYDRAFPAKSMDVDPHHGGSSTLEYALADCSLSQMAQALGHKDDAATLRARGGNWRKVWDSDAVDAELGFKGFPRPRLDDGGFYSETDGRYSPRSHHGFHEGTAWQYQWLTQQDVPGVVAAMGGAEQTGKRLDAFFAYDALVADPLNAARKQWVVGPYSYYNQYRYNPNNEPDLHSPWMYTLIGQPWKTATVLRSAQALFTNAPNGVTGNDDLGTMSAWYLFSAIGLYPAVPGSGELLLHTPRFEKVELDLGQGKTLTIEAPGADGRALQYVRGVSFDGKAQDKVWLDWSALRDGGRLHFALDKKPAVDGWGTQAQALPKSACASVP</sequence>
<dbReference type="InterPro" id="IPR012939">
    <property type="entry name" value="Glyco_hydro_92"/>
</dbReference>
<dbReference type="Gene3D" id="1.20.1610.10">
    <property type="entry name" value="alpha-1,2-mannosidases domains"/>
    <property type="match status" value="1"/>
</dbReference>
<feature type="domain" description="Glycosyl hydrolase family 92 N-terminal" evidence="3">
    <location>
        <begin position="53"/>
        <end position="297"/>
    </location>
</feature>
<dbReference type="InterPro" id="IPR005887">
    <property type="entry name" value="GH92_a_mannosidase_put"/>
</dbReference>